<protein>
    <submittedName>
        <fullName evidence="6">AMP-dependent synthetase/ligase domain-containing protein</fullName>
    </submittedName>
</protein>
<dbReference type="WBParaSite" id="TTAC_0000601801-mRNA-1">
    <property type="protein sequence ID" value="TTAC_0000601801-mRNA-1"/>
    <property type="gene ID" value="TTAC_0000601801"/>
</dbReference>
<dbReference type="EMBL" id="UYWX01010175">
    <property type="protein sequence ID" value="VDM28171.1"/>
    <property type="molecule type" value="Genomic_DNA"/>
</dbReference>
<proteinExistence type="predicted"/>
<dbReference type="AlphaFoldDB" id="A0A0R3WZ28"/>
<dbReference type="GO" id="GO:0005524">
    <property type="term" value="F:ATP binding"/>
    <property type="evidence" value="ECO:0007669"/>
    <property type="project" value="UniProtKB-KW"/>
</dbReference>
<keyword evidence="1" id="KW-0436">Ligase</keyword>
<gene>
    <name evidence="4" type="ORF">TTAC_LOCUS6004</name>
</gene>
<accession>A0A0R3WZ28</accession>
<dbReference type="Proteomes" id="UP000274429">
    <property type="component" value="Unassembled WGS sequence"/>
</dbReference>
<reference evidence="6" key="1">
    <citation type="submission" date="2017-02" db="UniProtKB">
        <authorList>
            <consortium name="WormBaseParasite"/>
        </authorList>
    </citation>
    <scope>IDENTIFICATION</scope>
</reference>
<sequence length="72" mass="8368">MYVGARIGFYSGNIATVSEDLRALRPTIFTSVPRLLCRIYDNVYERICKSTFKQFVLKCALKEKCHKVDKYV</sequence>
<reference evidence="4 5" key="2">
    <citation type="submission" date="2018-11" db="EMBL/GenBank/DDBJ databases">
        <authorList>
            <consortium name="Pathogen Informatics"/>
        </authorList>
    </citation>
    <scope>NUCLEOTIDE SEQUENCE [LARGE SCALE GENOMIC DNA]</scope>
</reference>
<keyword evidence="5" id="KW-1185">Reference proteome</keyword>
<evidence type="ECO:0000256" key="2">
    <source>
        <dbReference type="ARBA" id="ARBA00022741"/>
    </source>
</evidence>
<evidence type="ECO:0000313" key="5">
    <source>
        <dbReference type="Proteomes" id="UP000274429"/>
    </source>
</evidence>
<dbReference type="GO" id="GO:0005783">
    <property type="term" value="C:endoplasmic reticulum"/>
    <property type="evidence" value="ECO:0007669"/>
    <property type="project" value="TreeGrafter"/>
</dbReference>
<evidence type="ECO:0000313" key="4">
    <source>
        <dbReference type="EMBL" id="VDM28171.1"/>
    </source>
</evidence>
<dbReference type="GO" id="GO:0016020">
    <property type="term" value="C:membrane"/>
    <property type="evidence" value="ECO:0007669"/>
    <property type="project" value="TreeGrafter"/>
</dbReference>
<dbReference type="OrthoDB" id="1700726at2759"/>
<evidence type="ECO:0000256" key="1">
    <source>
        <dbReference type="ARBA" id="ARBA00022598"/>
    </source>
</evidence>
<evidence type="ECO:0000313" key="6">
    <source>
        <dbReference type="WBParaSite" id="TTAC_0000601801-mRNA-1"/>
    </source>
</evidence>
<evidence type="ECO:0000256" key="3">
    <source>
        <dbReference type="ARBA" id="ARBA00022840"/>
    </source>
</evidence>
<dbReference type="PANTHER" id="PTHR43272">
    <property type="entry name" value="LONG-CHAIN-FATTY-ACID--COA LIGASE"/>
    <property type="match status" value="1"/>
</dbReference>
<keyword evidence="3" id="KW-0067">ATP-binding</keyword>
<organism evidence="6">
    <name type="scientific">Hydatigena taeniaeformis</name>
    <name type="common">Feline tapeworm</name>
    <name type="synonym">Taenia taeniaeformis</name>
    <dbReference type="NCBI Taxonomy" id="6205"/>
    <lineage>
        <taxon>Eukaryota</taxon>
        <taxon>Metazoa</taxon>
        <taxon>Spiralia</taxon>
        <taxon>Lophotrochozoa</taxon>
        <taxon>Platyhelminthes</taxon>
        <taxon>Cestoda</taxon>
        <taxon>Eucestoda</taxon>
        <taxon>Cyclophyllidea</taxon>
        <taxon>Taeniidae</taxon>
        <taxon>Hydatigera</taxon>
    </lineage>
</organism>
<keyword evidence="2" id="KW-0547">Nucleotide-binding</keyword>
<name>A0A0R3WZ28_HYDTA</name>
<dbReference type="STRING" id="6205.A0A0R3WZ28"/>
<dbReference type="PANTHER" id="PTHR43272:SF33">
    <property type="entry name" value="AMP-BINDING DOMAIN-CONTAINING PROTEIN-RELATED"/>
    <property type="match status" value="1"/>
</dbReference>
<dbReference type="GO" id="GO:0004467">
    <property type="term" value="F:long-chain fatty acid-CoA ligase activity"/>
    <property type="evidence" value="ECO:0007669"/>
    <property type="project" value="TreeGrafter"/>
</dbReference>